<dbReference type="InParanoid" id="A0A5J5ERC3"/>
<evidence type="ECO:0000313" key="3">
    <source>
        <dbReference type="Proteomes" id="UP000326924"/>
    </source>
</evidence>
<reference evidence="2 3" key="1">
    <citation type="submission" date="2019-09" db="EMBL/GenBank/DDBJ databases">
        <title>Draft genome of the ectomycorrhizal ascomycete Sphaerosporella brunnea.</title>
        <authorList>
            <consortium name="DOE Joint Genome Institute"/>
            <person name="Benucci G.M."/>
            <person name="Marozzi G."/>
            <person name="Antonielli L."/>
            <person name="Sanchez S."/>
            <person name="Marco P."/>
            <person name="Wang X."/>
            <person name="Falini L.B."/>
            <person name="Barry K."/>
            <person name="Haridas S."/>
            <person name="Lipzen A."/>
            <person name="Labutti K."/>
            <person name="Grigoriev I.V."/>
            <person name="Murat C."/>
            <person name="Martin F."/>
            <person name="Albertini E."/>
            <person name="Donnini D."/>
            <person name="Bonito G."/>
        </authorList>
    </citation>
    <scope>NUCLEOTIDE SEQUENCE [LARGE SCALE GENOMIC DNA]</scope>
    <source>
        <strain evidence="2 3">Sb_GMNB300</strain>
    </source>
</reference>
<dbReference type="AlphaFoldDB" id="A0A5J5ERC3"/>
<name>A0A5J5ERC3_9PEZI</name>
<keyword evidence="1" id="KW-1133">Transmembrane helix</keyword>
<protein>
    <recommendedName>
        <fullName evidence="4">Transmembrane protein</fullName>
    </recommendedName>
</protein>
<feature type="transmembrane region" description="Helical" evidence="1">
    <location>
        <begin position="109"/>
        <end position="133"/>
    </location>
</feature>
<dbReference type="Proteomes" id="UP000326924">
    <property type="component" value="Unassembled WGS sequence"/>
</dbReference>
<dbReference type="EMBL" id="VXIS01000144">
    <property type="protein sequence ID" value="KAA8901449.1"/>
    <property type="molecule type" value="Genomic_DNA"/>
</dbReference>
<evidence type="ECO:0000313" key="2">
    <source>
        <dbReference type="EMBL" id="KAA8901449.1"/>
    </source>
</evidence>
<gene>
    <name evidence="2" type="ORF">FN846DRAFT_957222</name>
</gene>
<keyword evidence="1" id="KW-0812">Transmembrane</keyword>
<keyword evidence="1" id="KW-0472">Membrane</keyword>
<keyword evidence="3" id="KW-1185">Reference proteome</keyword>
<proteinExistence type="predicted"/>
<evidence type="ECO:0000256" key="1">
    <source>
        <dbReference type="SAM" id="Phobius"/>
    </source>
</evidence>
<comment type="caution">
    <text evidence="2">The sequence shown here is derived from an EMBL/GenBank/DDBJ whole genome shotgun (WGS) entry which is preliminary data.</text>
</comment>
<evidence type="ECO:0008006" key="4">
    <source>
        <dbReference type="Google" id="ProtNLM"/>
    </source>
</evidence>
<accession>A0A5J5ERC3</accession>
<sequence length="159" mass="18164">MKKMDPPKKSSALHTCTQYFILFPFSLLLPDPALPSLHIRSPNQKKQTTSRIRITNTILQSVHAPQPLPHIIHVRLHLLRTTKRLVSCCFPNPPHLQNADSQNTRTLRFALLTFFVCGLVISFCPLVSGGCSCTRTKKLTKRRPLVSRSDRAWRRGTWL</sequence>
<organism evidence="2 3">
    <name type="scientific">Sphaerosporella brunnea</name>
    <dbReference type="NCBI Taxonomy" id="1250544"/>
    <lineage>
        <taxon>Eukaryota</taxon>
        <taxon>Fungi</taxon>
        <taxon>Dikarya</taxon>
        <taxon>Ascomycota</taxon>
        <taxon>Pezizomycotina</taxon>
        <taxon>Pezizomycetes</taxon>
        <taxon>Pezizales</taxon>
        <taxon>Pyronemataceae</taxon>
        <taxon>Sphaerosporella</taxon>
    </lineage>
</organism>